<organism evidence="2 3">
    <name type="scientific">Stenotrophomonas muris</name>
    <dbReference type="NCBI Taxonomy" id="2963283"/>
    <lineage>
        <taxon>Bacteria</taxon>
        <taxon>Pseudomonadati</taxon>
        <taxon>Pseudomonadota</taxon>
        <taxon>Gammaproteobacteria</taxon>
        <taxon>Lysobacterales</taxon>
        <taxon>Lysobacteraceae</taxon>
        <taxon>Stenotrophomonas</taxon>
    </lineage>
</organism>
<keyword evidence="3" id="KW-1185">Reference proteome</keyword>
<accession>A0ABU5MMJ2</accession>
<evidence type="ECO:0000256" key="1">
    <source>
        <dbReference type="SAM" id="SignalP"/>
    </source>
</evidence>
<feature type="chain" id="PRO_5045805939" description="Lysozyme inhibitor LprI N-terminal domain-containing protein" evidence="1">
    <location>
        <begin position="22"/>
        <end position="206"/>
    </location>
</feature>
<feature type="signal peptide" evidence="1">
    <location>
        <begin position="1"/>
        <end position="21"/>
    </location>
</feature>
<proteinExistence type="predicted"/>
<reference evidence="2 3" key="1">
    <citation type="submission" date="2023-12" db="EMBL/GenBank/DDBJ databases">
        <title>'Antibacterial potential of Stenotrophomonas maltophilia cystic fibrosis isolates' (manuscript under preparation).</title>
        <authorList>
            <person name="Crisan C.V."/>
            <person name="Pettis M."/>
            <person name="Goldberg J.B."/>
        </authorList>
    </citation>
    <scope>NUCLEOTIDE SEQUENCE [LARGE SCALE GENOMIC DNA]</scope>
    <source>
        <strain evidence="2 3">CCV155</strain>
    </source>
</reference>
<gene>
    <name evidence="2" type="ORF">U5F72_18670</name>
</gene>
<protein>
    <recommendedName>
        <fullName evidence="4">Lysozyme inhibitor LprI N-terminal domain-containing protein</fullName>
    </recommendedName>
</protein>
<evidence type="ECO:0000313" key="2">
    <source>
        <dbReference type="EMBL" id="MDZ7513841.1"/>
    </source>
</evidence>
<comment type="caution">
    <text evidence="2">The sequence shown here is derived from an EMBL/GenBank/DDBJ whole genome shotgun (WGS) entry which is preliminary data.</text>
</comment>
<sequence length="206" mass="21931">MGRNLVIACMALAVAPAAATAAATATAMPGDRGQDFVQTQAIAARCQKSLPGLELQLQEGRKHWLSTLDAAQLQAAEAYASSKEGRTLGKSVERDASRAFGRNTLSAAATCVGLLAEYGPAHPLPSGTAMPADRVQHYMLHFAPMVLARLQCARLDGIDVAAQPDGSETWQYRACGQTESVRMAPLGQSWSMSDADRNRLFDALTR</sequence>
<name>A0ABU5MMJ2_9GAMM</name>
<evidence type="ECO:0000313" key="3">
    <source>
        <dbReference type="Proteomes" id="UP001290894"/>
    </source>
</evidence>
<evidence type="ECO:0008006" key="4">
    <source>
        <dbReference type="Google" id="ProtNLM"/>
    </source>
</evidence>
<dbReference type="EMBL" id="JAXUAC010000042">
    <property type="protein sequence ID" value="MDZ7513841.1"/>
    <property type="molecule type" value="Genomic_DNA"/>
</dbReference>
<keyword evidence="1" id="KW-0732">Signal</keyword>
<dbReference type="RefSeq" id="WP_014647405.1">
    <property type="nucleotide sequence ID" value="NZ_CP196982.1"/>
</dbReference>
<dbReference type="Proteomes" id="UP001290894">
    <property type="component" value="Unassembled WGS sequence"/>
</dbReference>